<dbReference type="KEGG" id="snep:Enr13x_40770"/>
<evidence type="ECO:0000259" key="10">
    <source>
        <dbReference type="Pfam" id="PF01370"/>
    </source>
</evidence>
<keyword evidence="4 9" id="KW-0521">NADP</keyword>
<dbReference type="InterPro" id="IPR001509">
    <property type="entry name" value="Epimerase_deHydtase"/>
</dbReference>
<accession>A0A518HTN2</accession>
<keyword evidence="7 9" id="KW-0511">Multifunctional enzyme</keyword>
<evidence type="ECO:0000256" key="4">
    <source>
        <dbReference type="ARBA" id="ARBA00022857"/>
    </source>
</evidence>
<feature type="binding site" evidence="9">
    <location>
        <position position="194"/>
    </location>
    <ligand>
        <name>substrate</name>
    </ligand>
</feature>
<sequence length="322" mass="35757">MTSEQLPSGRIYVAGHRGMVGAAVVRHLQRLGIADHDLITRDRSELDLIRQSDVESFFEAERPDVVVFAAAKVGGIHANHTYPAEFIYDNLMMAANAIHAAYRFGTARFLFLGSTCIYPRMAPQPMPEDCLLTGPLESTNEAYALAKISGLKLCEHYRTQYGVKFHSAMPTNLYGPGDNYHPENSHVMPAMIRRFHEAVRDNRDEVVIWGTGTPRREFLHVDDLAQGLIHLVNLDQPPNLVNVGTGTDISIRELAELIAQITGFSGEITQDTSKPDGTPVKRTNIDLIKSTGWQPRIDLETGVGRTYDDFLRASQTGTLRAV</sequence>
<keyword evidence="6 9" id="KW-0413">Isomerase</keyword>
<feature type="binding site" evidence="9">
    <location>
        <begin position="15"/>
        <end position="21"/>
    </location>
    <ligand>
        <name>NADP(+)</name>
        <dbReference type="ChEBI" id="CHEBI:58349"/>
    </ligand>
</feature>
<dbReference type="HAMAP" id="MF_00956">
    <property type="entry name" value="GDP_fucose_synth"/>
    <property type="match status" value="1"/>
</dbReference>
<feature type="binding site" evidence="9">
    <location>
        <position position="209"/>
    </location>
    <ligand>
        <name>substrate</name>
    </ligand>
</feature>
<feature type="binding site" evidence="9">
    <location>
        <position position="186"/>
    </location>
    <ligand>
        <name>NADP(+)</name>
        <dbReference type="ChEBI" id="CHEBI:58349"/>
    </ligand>
</feature>
<evidence type="ECO:0000313" key="11">
    <source>
        <dbReference type="EMBL" id="QDV44215.1"/>
    </source>
</evidence>
<dbReference type="GO" id="GO:0042351">
    <property type="term" value="P:'de novo' GDP-L-fucose biosynthetic process"/>
    <property type="evidence" value="ECO:0007669"/>
    <property type="project" value="UniProtKB-UniRule"/>
</dbReference>
<dbReference type="Pfam" id="PF01370">
    <property type="entry name" value="Epimerase"/>
    <property type="match status" value="1"/>
</dbReference>
<keyword evidence="12" id="KW-1185">Reference proteome</keyword>
<dbReference type="InterPro" id="IPR028614">
    <property type="entry name" value="GDP_fucose/colitose_synth"/>
</dbReference>
<protein>
    <recommendedName>
        <fullName evidence="3 9">GDP-L-fucose synthase</fullName>
        <ecNumber evidence="3 9">1.1.1.271</ecNumber>
    </recommendedName>
    <alternativeName>
        <fullName evidence="9">GDP-4-keto-6-deoxy-D-mannose-3,5-epimerase-4-reductase</fullName>
    </alternativeName>
</protein>
<organism evidence="11 12">
    <name type="scientific">Stieleria neptunia</name>
    <dbReference type="NCBI Taxonomy" id="2527979"/>
    <lineage>
        <taxon>Bacteria</taxon>
        <taxon>Pseudomonadati</taxon>
        <taxon>Planctomycetota</taxon>
        <taxon>Planctomycetia</taxon>
        <taxon>Pirellulales</taxon>
        <taxon>Pirellulaceae</taxon>
        <taxon>Stieleria</taxon>
    </lineage>
</organism>
<dbReference type="GO" id="GO:0016853">
    <property type="term" value="F:isomerase activity"/>
    <property type="evidence" value="ECO:0007669"/>
    <property type="project" value="UniProtKB-KW"/>
</dbReference>
<evidence type="ECO:0000256" key="7">
    <source>
        <dbReference type="ARBA" id="ARBA00023268"/>
    </source>
</evidence>
<feature type="binding site" evidence="9">
    <location>
        <begin position="112"/>
        <end position="115"/>
    </location>
    <ligand>
        <name>NADP(+)</name>
        <dbReference type="ChEBI" id="CHEBI:58349"/>
    </ligand>
</feature>
<dbReference type="InterPro" id="IPR036291">
    <property type="entry name" value="NAD(P)-bd_dom_sf"/>
</dbReference>
<dbReference type="EMBL" id="CP037423">
    <property type="protein sequence ID" value="QDV44215.1"/>
    <property type="molecule type" value="Genomic_DNA"/>
</dbReference>
<comment type="catalytic activity">
    <reaction evidence="8 9">
        <text>GDP-beta-L-fucose + NADP(+) = GDP-4-dehydro-alpha-D-rhamnose + NADPH + H(+)</text>
        <dbReference type="Rhea" id="RHEA:18885"/>
        <dbReference type="ChEBI" id="CHEBI:15378"/>
        <dbReference type="ChEBI" id="CHEBI:57273"/>
        <dbReference type="ChEBI" id="CHEBI:57783"/>
        <dbReference type="ChEBI" id="CHEBI:57964"/>
        <dbReference type="ChEBI" id="CHEBI:58349"/>
        <dbReference type="EC" id="1.1.1.271"/>
    </reaction>
</comment>
<feature type="site" description="Important for catalytic activity" evidence="9">
    <location>
        <position position="114"/>
    </location>
</feature>
<evidence type="ECO:0000256" key="8">
    <source>
        <dbReference type="ARBA" id="ARBA00051935"/>
    </source>
</evidence>
<evidence type="ECO:0000256" key="3">
    <source>
        <dbReference type="ARBA" id="ARBA00012371"/>
    </source>
</evidence>
<evidence type="ECO:0000256" key="1">
    <source>
        <dbReference type="ARBA" id="ARBA00004883"/>
    </source>
</evidence>
<feature type="binding site" evidence="9">
    <location>
        <position position="216"/>
    </location>
    <ligand>
        <name>substrate</name>
    </ligand>
</feature>
<comment type="pathway">
    <text evidence="1 9">Nucleotide-sugar biosynthesis; GDP-L-fucose biosynthesis via de novo pathway; GDP-L-fucose from GDP-alpha-D-mannose: step 2/2.</text>
</comment>
<dbReference type="CDD" id="cd05239">
    <property type="entry name" value="GDP_FS_SDR_e"/>
    <property type="match status" value="1"/>
</dbReference>
<feature type="binding site" evidence="9">
    <location>
        <begin position="170"/>
        <end position="173"/>
    </location>
    <ligand>
        <name>NADP(+)</name>
        <dbReference type="ChEBI" id="CHEBI:58349"/>
    </ligand>
</feature>
<evidence type="ECO:0000256" key="5">
    <source>
        <dbReference type="ARBA" id="ARBA00023002"/>
    </source>
</evidence>
<keyword evidence="5 9" id="KW-0560">Oxidoreductase</keyword>
<evidence type="ECO:0000256" key="9">
    <source>
        <dbReference type="HAMAP-Rule" id="MF_00956"/>
    </source>
</evidence>
<dbReference type="OrthoDB" id="9811425at2"/>
<evidence type="ECO:0000256" key="6">
    <source>
        <dbReference type="ARBA" id="ARBA00023235"/>
    </source>
</evidence>
<dbReference type="EC" id="1.1.1.271" evidence="3 9"/>
<dbReference type="Proteomes" id="UP000319004">
    <property type="component" value="Chromosome"/>
</dbReference>
<evidence type="ECO:0000313" key="12">
    <source>
        <dbReference type="Proteomes" id="UP000319004"/>
    </source>
</evidence>
<dbReference type="AlphaFoldDB" id="A0A518HTN2"/>
<gene>
    <name evidence="9 11" type="primary">fcl</name>
    <name evidence="11" type="ORF">Enr13x_40770</name>
</gene>
<evidence type="ECO:0000256" key="2">
    <source>
        <dbReference type="ARBA" id="ARBA00005959"/>
    </source>
</evidence>
<dbReference type="GO" id="GO:0070401">
    <property type="term" value="F:NADP+ binding"/>
    <property type="evidence" value="ECO:0007669"/>
    <property type="project" value="UniProtKB-UniRule"/>
</dbReference>
<dbReference type="UniPathway" id="UPA00128">
    <property type="reaction ID" value="UER00191"/>
</dbReference>
<dbReference type="PANTHER" id="PTHR43238">
    <property type="entry name" value="GDP-L-FUCOSE SYNTHASE"/>
    <property type="match status" value="1"/>
</dbReference>
<dbReference type="GO" id="GO:0050577">
    <property type="term" value="F:GDP-L-fucose synthase activity"/>
    <property type="evidence" value="ECO:0007669"/>
    <property type="project" value="UniProtKB-UniRule"/>
</dbReference>
<feature type="binding site" evidence="9">
    <location>
        <position position="147"/>
    </location>
    <ligand>
        <name>NADP(+)</name>
        <dbReference type="ChEBI" id="CHEBI:58349"/>
    </ligand>
</feature>
<dbReference type="Gene3D" id="3.40.50.720">
    <property type="entry name" value="NAD(P)-binding Rossmann-like Domain"/>
    <property type="match status" value="1"/>
</dbReference>
<dbReference type="FunFam" id="3.40.50.720:FF:000101">
    <property type="entry name" value="GDP-L-fucose synthase"/>
    <property type="match status" value="1"/>
</dbReference>
<feature type="domain" description="NAD-dependent epimerase/dehydratase" evidence="10">
    <location>
        <begin position="11"/>
        <end position="244"/>
    </location>
</feature>
<dbReference type="Gene3D" id="3.90.25.10">
    <property type="entry name" value="UDP-galactose 4-epimerase, domain 1"/>
    <property type="match status" value="1"/>
</dbReference>
<dbReference type="RefSeq" id="WP_145388594.1">
    <property type="nucleotide sequence ID" value="NZ_CP037423.1"/>
</dbReference>
<feature type="active site" description="Proton donor/acceptor" evidence="9">
    <location>
        <position position="143"/>
    </location>
</feature>
<feature type="site" description="Important for catalytic activity" evidence="9">
    <location>
        <position position="116"/>
    </location>
</feature>
<comment type="function">
    <text evidence="9">Catalyzes the two-step NADP-dependent conversion of GDP-4-dehydro-6-deoxy-D-mannose to GDP-fucose, involving an epimerase and a reductase reaction.</text>
</comment>
<name>A0A518HTN2_9BACT</name>
<comment type="similarity">
    <text evidence="2 9">Belongs to the NAD(P)-dependent epimerase/dehydratase family. Fucose synthase subfamily.</text>
</comment>
<dbReference type="SUPFAM" id="SSF51735">
    <property type="entry name" value="NAD(P)-binding Rossmann-fold domains"/>
    <property type="match status" value="1"/>
</dbReference>
<proteinExistence type="inferred from homology"/>
<feature type="binding site" evidence="9">
    <location>
        <position position="276"/>
    </location>
    <ligand>
        <name>substrate</name>
    </ligand>
</feature>
<dbReference type="PANTHER" id="PTHR43238:SF1">
    <property type="entry name" value="GDP-L-FUCOSE SYNTHASE"/>
    <property type="match status" value="1"/>
</dbReference>
<reference evidence="11 12" key="1">
    <citation type="submission" date="2019-03" db="EMBL/GenBank/DDBJ databases">
        <title>Deep-cultivation of Planctomycetes and their phenomic and genomic characterization uncovers novel biology.</title>
        <authorList>
            <person name="Wiegand S."/>
            <person name="Jogler M."/>
            <person name="Boedeker C."/>
            <person name="Pinto D."/>
            <person name="Vollmers J."/>
            <person name="Rivas-Marin E."/>
            <person name="Kohn T."/>
            <person name="Peeters S.H."/>
            <person name="Heuer A."/>
            <person name="Rast P."/>
            <person name="Oberbeckmann S."/>
            <person name="Bunk B."/>
            <person name="Jeske O."/>
            <person name="Meyerdierks A."/>
            <person name="Storesund J.E."/>
            <person name="Kallscheuer N."/>
            <person name="Luecker S."/>
            <person name="Lage O.M."/>
            <person name="Pohl T."/>
            <person name="Merkel B.J."/>
            <person name="Hornburger P."/>
            <person name="Mueller R.-W."/>
            <person name="Bruemmer F."/>
            <person name="Labrenz M."/>
            <person name="Spormann A.M."/>
            <person name="Op den Camp H."/>
            <person name="Overmann J."/>
            <person name="Amann R."/>
            <person name="Jetten M.S.M."/>
            <person name="Mascher T."/>
            <person name="Medema M.H."/>
            <person name="Devos D.P."/>
            <person name="Kaster A.-K."/>
            <person name="Ovreas L."/>
            <person name="Rohde M."/>
            <person name="Galperin M.Y."/>
            <person name="Jogler C."/>
        </authorList>
    </citation>
    <scope>NUCLEOTIDE SEQUENCE [LARGE SCALE GENOMIC DNA]</scope>
    <source>
        <strain evidence="11 12">Enr13</strain>
    </source>
</reference>